<name>A0ABV9KCH9_9RHOB</name>
<dbReference type="RefSeq" id="WP_380716011.1">
    <property type="nucleotide sequence ID" value="NZ_JBHSGI010000002.1"/>
</dbReference>
<sequence length="140" mass="14926">MAVRGIHPSLIRAAIATIMQVALVSHVFAEPITGNDVHGACNNQEASVAQGFCIGYVLGAVEGMKWGALISIASMSRKERALDEMDLMSSAALGFCIPQEVQNGQILDVVKLHLDAVPAQRHESARTLIMEALSEAFPCP</sequence>
<dbReference type="Gene3D" id="1.10.890.40">
    <property type="match status" value="1"/>
</dbReference>
<keyword evidence="1" id="KW-0732">Signal</keyword>
<evidence type="ECO:0000256" key="1">
    <source>
        <dbReference type="SAM" id="SignalP"/>
    </source>
</evidence>
<dbReference type="Pfam" id="PF18602">
    <property type="entry name" value="Rap1a"/>
    <property type="match status" value="1"/>
</dbReference>
<feature type="chain" id="PRO_5046006379" evidence="1">
    <location>
        <begin position="30"/>
        <end position="140"/>
    </location>
</feature>
<evidence type="ECO:0000259" key="2">
    <source>
        <dbReference type="Pfam" id="PF18602"/>
    </source>
</evidence>
<feature type="signal peptide" evidence="1">
    <location>
        <begin position="1"/>
        <end position="29"/>
    </location>
</feature>
<reference evidence="4" key="1">
    <citation type="journal article" date="2019" name="Int. J. Syst. Evol. Microbiol.">
        <title>The Global Catalogue of Microorganisms (GCM) 10K type strain sequencing project: providing services to taxonomists for standard genome sequencing and annotation.</title>
        <authorList>
            <consortium name="The Broad Institute Genomics Platform"/>
            <consortium name="The Broad Institute Genome Sequencing Center for Infectious Disease"/>
            <person name="Wu L."/>
            <person name="Ma J."/>
        </authorList>
    </citation>
    <scope>NUCLEOTIDE SEQUENCE [LARGE SCALE GENOMIC DNA]</scope>
    <source>
        <strain evidence="4">CGMCC 4.7283</strain>
    </source>
</reference>
<feature type="domain" description="Rap1a immunity protein" evidence="2">
    <location>
        <begin position="33"/>
        <end position="139"/>
    </location>
</feature>
<comment type="caution">
    <text evidence="3">The sequence shown here is derived from an EMBL/GenBank/DDBJ whole genome shotgun (WGS) entry which is preliminary data.</text>
</comment>
<protein>
    <submittedName>
        <fullName evidence="3">Rap1a/Tai family immunity protein</fullName>
    </submittedName>
</protein>
<dbReference type="EMBL" id="JBHSGI010000002">
    <property type="protein sequence ID" value="MFC4667777.1"/>
    <property type="molecule type" value="Genomic_DNA"/>
</dbReference>
<gene>
    <name evidence="3" type="ORF">ACFO5X_04360</name>
</gene>
<accession>A0ABV9KCH9</accession>
<keyword evidence="4" id="KW-1185">Reference proteome</keyword>
<dbReference type="InterPro" id="IPR041238">
    <property type="entry name" value="Rap1a"/>
</dbReference>
<dbReference type="Proteomes" id="UP001595973">
    <property type="component" value="Unassembled WGS sequence"/>
</dbReference>
<organism evidence="3 4">
    <name type="scientific">Seohaeicola nanhaiensis</name>
    <dbReference type="NCBI Taxonomy" id="1387282"/>
    <lineage>
        <taxon>Bacteria</taxon>
        <taxon>Pseudomonadati</taxon>
        <taxon>Pseudomonadota</taxon>
        <taxon>Alphaproteobacteria</taxon>
        <taxon>Rhodobacterales</taxon>
        <taxon>Roseobacteraceae</taxon>
        <taxon>Seohaeicola</taxon>
    </lineage>
</organism>
<evidence type="ECO:0000313" key="4">
    <source>
        <dbReference type="Proteomes" id="UP001595973"/>
    </source>
</evidence>
<evidence type="ECO:0000313" key="3">
    <source>
        <dbReference type="EMBL" id="MFC4667777.1"/>
    </source>
</evidence>
<proteinExistence type="predicted"/>